<dbReference type="PROSITE" id="PS51387">
    <property type="entry name" value="FAD_PCMH"/>
    <property type="match status" value="1"/>
</dbReference>
<keyword evidence="1" id="KW-0285">Flavoprotein</keyword>
<dbReference type="Gene3D" id="3.30.465.10">
    <property type="match status" value="1"/>
</dbReference>
<evidence type="ECO:0000256" key="1">
    <source>
        <dbReference type="ARBA" id="ARBA00022630"/>
    </source>
</evidence>
<reference evidence="5 6" key="1">
    <citation type="submission" date="2019-10" db="EMBL/GenBank/DDBJ databases">
        <title>Complete genome sequences for adaption low water activity.</title>
        <authorList>
            <person name="Zhao L."/>
            <person name="Zhong J."/>
        </authorList>
    </citation>
    <scope>NUCLEOTIDE SEQUENCE [LARGE SCALE GENOMIC DNA]</scope>
    <source>
        <strain evidence="5 6">FDU301</strain>
    </source>
</reference>
<dbReference type="InterPro" id="IPR010031">
    <property type="entry name" value="FAD_lactone_oxidase-like"/>
</dbReference>
<dbReference type="AlphaFoldDB" id="A0A6M6DS90"/>
<keyword evidence="3" id="KW-0560">Oxidoreductase</keyword>
<dbReference type="InterPro" id="IPR016164">
    <property type="entry name" value="FAD-linked_Oxase-like_C"/>
</dbReference>
<dbReference type="SUPFAM" id="SSF56176">
    <property type="entry name" value="FAD-binding/transporter-associated domain-like"/>
    <property type="match status" value="1"/>
</dbReference>
<protein>
    <submittedName>
        <fullName evidence="5">FAD-binding protein</fullName>
    </submittedName>
</protein>
<dbReference type="InterPro" id="IPR016169">
    <property type="entry name" value="FAD-bd_PCMH_sub2"/>
</dbReference>
<dbReference type="EMBL" id="CP045272">
    <property type="protein sequence ID" value="QJX77442.1"/>
    <property type="molecule type" value="Genomic_DNA"/>
</dbReference>
<dbReference type="SUPFAM" id="SSF55103">
    <property type="entry name" value="FAD-linked oxidases, C-terminal domain"/>
    <property type="match status" value="1"/>
</dbReference>
<feature type="domain" description="FAD-binding PCMH-type" evidence="4">
    <location>
        <begin position="39"/>
        <end position="213"/>
    </location>
</feature>
<dbReference type="PANTHER" id="PTHR43762">
    <property type="entry name" value="L-GULONOLACTONE OXIDASE"/>
    <property type="match status" value="1"/>
</dbReference>
<proteinExistence type="predicted"/>
<organism evidence="5 6">
    <name type="scientific">Priestia megaterium</name>
    <name type="common">Bacillus megaterium</name>
    <dbReference type="NCBI Taxonomy" id="1404"/>
    <lineage>
        <taxon>Bacteria</taxon>
        <taxon>Bacillati</taxon>
        <taxon>Bacillota</taxon>
        <taxon>Bacilli</taxon>
        <taxon>Bacillales</taxon>
        <taxon>Bacillaceae</taxon>
        <taxon>Priestia</taxon>
    </lineage>
</organism>
<accession>A0A6M6DS90</accession>
<evidence type="ECO:0000256" key="2">
    <source>
        <dbReference type="ARBA" id="ARBA00022827"/>
    </source>
</evidence>
<keyword evidence="2" id="KW-0274">FAD</keyword>
<evidence type="ECO:0000256" key="3">
    <source>
        <dbReference type="ARBA" id="ARBA00023002"/>
    </source>
</evidence>
<gene>
    <name evidence="5" type="ORF">FDZ14_15075</name>
</gene>
<dbReference type="PANTHER" id="PTHR43762:SF1">
    <property type="entry name" value="D-ARABINONO-1,4-LACTONE OXIDASE"/>
    <property type="match status" value="1"/>
</dbReference>
<dbReference type="InterPro" id="IPR016166">
    <property type="entry name" value="FAD-bd_PCMH"/>
</dbReference>
<dbReference type="GO" id="GO:0071949">
    <property type="term" value="F:FAD binding"/>
    <property type="evidence" value="ECO:0007669"/>
    <property type="project" value="InterPro"/>
</dbReference>
<dbReference type="Proteomes" id="UP000501076">
    <property type="component" value="Chromosome"/>
</dbReference>
<name>A0A6M6DS90_PRIMG</name>
<dbReference type="Pfam" id="PF01565">
    <property type="entry name" value="FAD_binding_4"/>
    <property type="match status" value="1"/>
</dbReference>
<dbReference type="InterPro" id="IPR036318">
    <property type="entry name" value="FAD-bd_PCMH-like_sf"/>
</dbReference>
<evidence type="ECO:0000313" key="6">
    <source>
        <dbReference type="Proteomes" id="UP000501076"/>
    </source>
</evidence>
<evidence type="ECO:0000313" key="5">
    <source>
        <dbReference type="EMBL" id="QJX77442.1"/>
    </source>
</evidence>
<dbReference type="InterPro" id="IPR006094">
    <property type="entry name" value="Oxid_FAD_bind_N"/>
</dbReference>
<sequence length="479" mass="55903">MMKKNVLVGTFLSFYLVGSYASYHIYKQQQSRPVTGDVARLLPTKVKEIKRGTTEKQIKDWVKAASQHHEKIAIAGMQHSQGGQTYYPNAILLDMKQYNKIIDYKPRQKEITVQSGTTWNDIQQYIHKDGLALQIMQSQNIFTVGGSISVNVHGRDIRYGSLMDTVKSMRLLQADGSIIEISRTKHPELFSLVNGGYGLFGVILDVTLRLTDDEWYEDEIIRLDYRQYTAYFKNYVQHNPDVRMHMARISVSPNQLLKDMYVTNYRLSSQNTSTVNEPLKTEKIVALPKFMLGLSRYSNWGKDMLWETQKAYFLKQNGRLETRNNVMRSESDFMEYESASRTEVLQEYFVPVDEFASYIDDLREVLATEKLNLLNITVRYVEKDNKAVMSYAKDDMFALVLLINQKKDHQGMADTQRVVRKMVDVTLQHQGSYYLPYYGYPSMKQLKEAYPHTTAFFNLKRKYDWNETFVNLFYKEYGK</sequence>
<evidence type="ECO:0000259" key="4">
    <source>
        <dbReference type="PROSITE" id="PS51387"/>
    </source>
</evidence>
<dbReference type="GO" id="GO:0016899">
    <property type="term" value="F:oxidoreductase activity, acting on the CH-OH group of donors, oxygen as acceptor"/>
    <property type="evidence" value="ECO:0007669"/>
    <property type="project" value="InterPro"/>
</dbReference>